<dbReference type="Pfam" id="PF12833">
    <property type="entry name" value="HTH_18"/>
    <property type="match status" value="1"/>
</dbReference>
<sequence length="177" mass="20354">MTRQNGGYSTQLGAEEFHYLRTLIDHYVAQAPQVTPMMSTVGSQMIIASLGEVLLNSETLTRSRKASKLRNVLAIKSYISRHLHESQLTGQMIADHTRLSVNYMNRLLAEEGLSLMKLVWQLRFEESRRLLQKPLANNLQLAEIAWQCGFSSQSHFSQAFRRYFGMTPKEMRAQRPH</sequence>
<dbReference type="EMBL" id="FOGC01000003">
    <property type="protein sequence ID" value="SEQ45886.1"/>
    <property type="molecule type" value="Genomic_DNA"/>
</dbReference>
<evidence type="ECO:0000256" key="2">
    <source>
        <dbReference type="ARBA" id="ARBA00023125"/>
    </source>
</evidence>
<name>A0A1H9G6X3_9GAMM</name>
<dbReference type="AlphaFoldDB" id="A0A1H9G6X3"/>
<feature type="domain" description="HTH araC/xylS-type" evidence="4">
    <location>
        <begin position="73"/>
        <end position="174"/>
    </location>
</feature>
<organism evidence="5 6">
    <name type="scientific">Rosenbergiella nectarea</name>
    <dbReference type="NCBI Taxonomy" id="988801"/>
    <lineage>
        <taxon>Bacteria</taxon>
        <taxon>Pseudomonadati</taxon>
        <taxon>Pseudomonadota</taxon>
        <taxon>Gammaproteobacteria</taxon>
        <taxon>Enterobacterales</taxon>
        <taxon>Erwiniaceae</taxon>
        <taxon>Rosenbergiella</taxon>
    </lineage>
</organism>
<dbReference type="InterPro" id="IPR018060">
    <property type="entry name" value="HTH_AraC"/>
</dbReference>
<evidence type="ECO:0000256" key="3">
    <source>
        <dbReference type="ARBA" id="ARBA00023163"/>
    </source>
</evidence>
<gene>
    <name evidence="5" type="ORF">SAMN05216522_10396</name>
</gene>
<evidence type="ECO:0000313" key="6">
    <source>
        <dbReference type="Proteomes" id="UP000242515"/>
    </source>
</evidence>
<keyword evidence="6" id="KW-1185">Reference proteome</keyword>
<reference evidence="6" key="1">
    <citation type="submission" date="2016-10" db="EMBL/GenBank/DDBJ databases">
        <authorList>
            <person name="Varghese N."/>
            <person name="Submissions S."/>
        </authorList>
    </citation>
    <scope>NUCLEOTIDE SEQUENCE [LARGE SCALE GENOMIC DNA]</scope>
    <source>
        <strain evidence="6">8N4</strain>
    </source>
</reference>
<dbReference type="InterPro" id="IPR009057">
    <property type="entry name" value="Homeodomain-like_sf"/>
</dbReference>
<evidence type="ECO:0000259" key="4">
    <source>
        <dbReference type="PROSITE" id="PS01124"/>
    </source>
</evidence>
<evidence type="ECO:0000313" key="5">
    <source>
        <dbReference type="EMBL" id="SEQ45886.1"/>
    </source>
</evidence>
<proteinExistence type="predicted"/>
<dbReference type="PRINTS" id="PR00032">
    <property type="entry name" value="HTHARAC"/>
</dbReference>
<dbReference type="Gene3D" id="1.10.10.60">
    <property type="entry name" value="Homeodomain-like"/>
    <property type="match status" value="1"/>
</dbReference>
<dbReference type="Proteomes" id="UP000242515">
    <property type="component" value="Unassembled WGS sequence"/>
</dbReference>
<protein>
    <submittedName>
        <fullName evidence="5">AraC-type DNA-binding protein</fullName>
    </submittedName>
</protein>
<dbReference type="GO" id="GO:0043565">
    <property type="term" value="F:sequence-specific DNA binding"/>
    <property type="evidence" value="ECO:0007669"/>
    <property type="project" value="InterPro"/>
</dbReference>
<dbReference type="GO" id="GO:0003700">
    <property type="term" value="F:DNA-binding transcription factor activity"/>
    <property type="evidence" value="ECO:0007669"/>
    <property type="project" value="InterPro"/>
</dbReference>
<accession>A0A1H9G6X3</accession>
<dbReference type="SUPFAM" id="SSF46689">
    <property type="entry name" value="Homeodomain-like"/>
    <property type="match status" value="1"/>
</dbReference>
<dbReference type="OrthoDB" id="5740883at2"/>
<dbReference type="PANTHER" id="PTHR43280:SF31">
    <property type="entry name" value="TRANSCRIPTIONAL REGULATORY PROTEIN"/>
    <property type="match status" value="1"/>
</dbReference>
<dbReference type="RefSeq" id="WP_092673710.1">
    <property type="nucleotide sequence ID" value="NZ_FOGC01000003.1"/>
</dbReference>
<dbReference type="SMART" id="SM00342">
    <property type="entry name" value="HTH_ARAC"/>
    <property type="match status" value="1"/>
</dbReference>
<dbReference type="STRING" id="988801.SAMN05216522_10396"/>
<keyword evidence="2 5" id="KW-0238">DNA-binding</keyword>
<keyword evidence="1" id="KW-0805">Transcription regulation</keyword>
<evidence type="ECO:0000256" key="1">
    <source>
        <dbReference type="ARBA" id="ARBA00023015"/>
    </source>
</evidence>
<dbReference type="InterPro" id="IPR020449">
    <property type="entry name" value="Tscrpt_reg_AraC-type_HTH"/>
</dbReference>
<keyword evidence="3" id="KW-0804">Transcription</keyword>
<dbReference type="PROSITE" id="PS01124">
    <property type="entry name" value="HTH_ARAC_FAMILY_2"/>
    <property type="match status" value="1"/>
</dbReference>
<dbReference type="PANTHER" id="PTHR43280">
    <property type="entry name" value="ARAC-FAMILY TRANSCRIPTIONAL REGULATOR"/>
    <property type="match status" value="1"/>
</dbReference>